<dbReference type="OrthoDB" id="432970at2759"/>
<organism evidence="1 2">
    <name type="scientific">Gymnopus androsaceus JB14</name>
    <dbReference type="NCBI Taxonomy" id="1447944"/>
    <lineage>
        <taxon>Eukaryota</taxon>
        <taxon>Fungi</taxon>
        <taxon>Dikarya</taxon>
        <taxon>Basidiomycota</taxon>
        <taxon>Agaricomycotina</taxon>
        <taxon>Agaricomycetes</taxon>
        <taxon>Agaricomycetidae</taxon>
        <taxon>Agaricales</taxon>
        <taxon>Marasmiineae</taxon>
        <taxon>Omphalotaceae</taxon>
        <taxon>Gymnopus</taxon>
    </lineage>
</organism>
<evidence type="ECO:0000313" key="1">
    <source>
        <dbReference type="EMBL" id="KAE9409148.1"/>
    </source>
</evidence>
<dbReference type="AlphaFoldDB" id="A0A6A4IIT4"/>
<accession>A0A6A4IIT4</accession>
<gene>
    <name evidence="1" type="ORF">BT96DRAFT_984884</name>
</gene>
<sequence>MGRTKINQGPISIAYGSDQITGYFICVKDTRLEYSPNVPPGVDKVVELVEQKQGYGGYFDLHTGLQGGFGFQVSLETILYYWEKYGVPKKDIEMARKGGDVGVMRNLRDLQNCDGNTQVPKKVPSLKSRYPTRLVKGYLFAKDASSPQPVTVEVEKLPAKNGEQAYEDPNYGVRKLLHLSPSSSFMCTAIYSSDSVRGGGDYMMRQSVDGRDSLASTGRTIRIDEVFCRVGAI</sequence>
<protein>
    <submittedName>
        <fullName evidence="1">Uncharacterized protein</fullName>
    </submittedName>
</protein>
<name>A0A6A4IIT4_9AGAR</name>
<evidence type="ECO:0000313" key="2">
    <source>
        <dbReference type="Proteomes" id="UP000799118"/>
    </source>
</evidence>
<dbReference type="Proteomes" id="UP000799118">
    <property type="component" value="Unassembled WGS sequence"/>
</dbReference>
<proteinExistence type="predicted"/>
<keyword evidence="2" id="KW-1185">Reference proteome</keyword>
<dbReference type="EMBL" id="ML769388">
    <property type="protein sequence ID" value="KAE9409148.1"/>
    <property type="molecule type" value="Genomic_DNA"/>
</dbReference>
<reference evidence="1" key="1">
    <citation type="journal article" date="2019" name="Environ. Microbiol.">
        <title>Fungal ecological strategies reflected in gene transcription - a case study of two litter decomposers.</title>
        <authorList>
            <person name="Barbi F."/>
            <person name="Kohler A."/>
            <person name="Barry K."/>
            <person name="Baskaran P."/>
            <person name="Daum C."/>
            <person name="Fauchery L."/>
            <person name="Ihrmark K."/>
            <person name="Kuo A."/>
            <person name="LaButti K."/>
            <person name="Lipzen A."/>
            <person name="Morin E."/>
            <person name="Grigoriev I.V."/>
            <person name="Henrissat B."/>
            <person name="Lindahl B."/>
            <person name="Martin F."/>
        </authorList>
    </citation>
    <scope>NUCLEOTIDE SEQUENCE</scope>
    <source>
        <strain evidence="1">JB14</strain>
    </source>
</reference>